<dbReference type="EMBL" id="LXJU01000012">
    <property type="protein sequence ID" value="OGE51838.1"/>
    <property type="molecule type" value="Genomic_DNA"/>
</dbReference>
<organism evidence="1 2">
    <name type="scientific">Penicillium arizonense</name>
    <dbReference type="NCBI Taxonomy" id="1835702"/>
    <lineage>
        <taxon>Eukaryota</taxon>
        <taxon>Fungi</taxon>
        <taxon>Dikarya</taxon>
        <taxon>Ascomycota</taxon>
        <taxon>Pezizomycotina</taxon>
        <taxon>Eurotiomycetes</taxon>
        <taxon>Eurotiomycetidae</taxon>
        <taxon>Eurotiales</taxon>
        <taxon>Aspergillaceae</taxon>
        <taxon>Penicillium</taxon>
    </lineage>
</organism>
<comment type="caution">
    <text evidence="1">The sequence shown here is derived from an EMBL/GenBank/DDBJ whole genome shotgun (WGS) entry which is preliminary data.</text>
</comment>
<dbReference type="Gene3D" id="3.50.50.60">
    <property type="entry name" value="FAD/NAD(P)-binding domain"/>
    <property type="match status" value="1"/>
</dbReference>
<sequence>MYRLFTSRRRLFICGIDENCCFESNFLSTKCAAKCSSLRRVSSAERASLYAEELVGSSSYASLQRFTARTFSDNFDENVVKALQVDLPRLAFEHDFLMDALLFAAMVHLICSGTPVETLPLFTYRDQALRTPRGAVENVSITNTHAVRGASVLLAAVSFPADRIANQPGLLMSNWMALALGQRNFRAIHKVETLTPGEKSSISTYSEKLFDFYAYKTVAMNEFPNMVYLLGPNSGSGHTSVLSTTECSVNLVIRIARPILQRQASIVEVFNGAELEWCDTILLFQSH</sequence>
<gene>
    <name evidence="1" type="ORF">PENARI_c012G09892</name>
</gene>
<name>A0A1F5LF43_PENAI</name>
<accession>A0A1F5LF43</accession>
<protein>
    <submittedName>
        <fullName evidence="1">Uncharacterized protein</fullName>
    </submittedName>
</protein>
<dbReference type="Proteomes" id="UP000177622">
    <property type="component" value="Unassembled WGS sequence"/>
</dbReference>
<dbReference type="OrthoDB" id="4360440at2759"/>
<dbReference type="AlphaFoldDB" id="A0A1F5LF43"/>
<reference evidence="1 2" key="1">
    <citation type="journal article" date="2016" name="Sci. Rep.">
        <title>Penicillium arizonense, a new, genome sequenced fungal species, reveals a high chemical diversity in secreted metabolites.</title>
        <authorList>
            <person name="Grijseels S."/>
            <person name="Nielsen J.C."/>
            <person name="Randelovic M."/>
            <person name="Nielsen J."/>
            <person name="Nielsen K.F."/>
            <person name="Workman M."/>
            <person name="Frisvad J.C."/>
        </authorList>
    </citation>
    <scope>NUCLEOTIDE SEQUENCE [LARGE SCALE GENOMIC DNA]</scope>
    <source>
        <strain evidence="1 2">CBS 141311</strain>
    </source>
</reference>
<dbReference type="InterPro" id="IPR036188">
    <property type="entry name" value="FAD/NAD-bd_sf"/>
</dbReference>
<proteinExistence type="predicted"/>
<evidence type="ECO:0000313" key="1">
    <source>
        <dbReference type="EMBL" id="OGE51838.1"/>
    </source>
</evidence>
<keyword evidence="2" id="KW-1185">Reference proteome</keyword>
<evidence type="ECO:0000313" key="2">
    <source>
        <dbReference type="Proteomes" id="UP000177622"/>
    </source>
</evidence>
<dbReference type="RefSeq" id="XP_022487282.1">
    <property type="nucleotide sequence ID" value="XM_022633025.1"/>
</dbReference>
<dbReference type="GeneID" id="34577759"/>